<feature type="binding site" evidence="4">
    <location>
        <position position="78"/>
    </location>
    <ligand>
        <name>substrate</name>
    </ligand>
</feature>
<dbReference type="Gene3D" id="3.40.1410.10">
    <property type="entry name" value="Chorismate lyase-like"/>
    <property type="match status" value="1"/>
</dbReference>
<organism evidence="5 6">
    <name type="scientific">Shewanella electrica</name>
    <dbReference type="NCBI Taxonomy" id="515560"/>
    <lineage>
        <taxon>Bacteria</taxon>
        <taxon>Pseudomonadati</taxon>
        <taxon>Pseudomonadota</taxon>
        <taxon>Gammaproteobacteria</taxon>
        <taxon>Alteromonadales</taxon>
        <taxon>Shewanellaceae</taxon>
        <taxon>Shewanella</taxon>
    </lineage>
</organism>
<dbReference type="EMBL" id="JAKOGG010000008">
    <property type="protein sequence ID" value="MCS4557283.1"/>
    <property type="molecule type" value="Genomic_DNA"/>
</dbReference>
<evidence type="ECO:0000256" key="3">
    <source>
        <dbReference type="ARBA" id="ARBA00023239"/>
    </source>
</evidence>
<evidence type="ECO:0000313" key="6">
    <source>
        <dbReference type="Proteomes" id="UP001201549"/>
    </source>
</evidence>
<dbReference type="Pfam" id="PF04345">
    <property type="entry name" value="Chor_lyase"/>
    <property type="match status" value="1"/>
</dbReference>
<feature type="binding site" evidence="4">
    <location>
        <position position="174"/>
    </location>
    <ligand>
        <name>substrate</name>
    </ligand>
</feature>
<comment type="pathway">
    <text evidence="4">Cofactor biosynthesis; ubiquinone biosynthesis.</text>
</comment>
<sequence length="187" mass="21218">MGLSSLTFPFGDDIRWFTAQAPQVLPTQPLKDWLLSEGSLTQKLKLCCDQFEVIVLGEQWITADPREWHGPEQQLWLREVLLQLDGTPWVFARTLMSPQLLQQQQQLEQLGQRPLGELLFSDLNFVAGDIDICHIEAPSSVNDLASALKQTASTTLWGRRRHFSYQQHPLIVAEVFLPAAEAAIKRT</sequence>
<dbReference type="PANTHER" id="PTHR38683:SF1">
    <property type="entry name" value="CHORISMATE PYRUVATE-LYASE"/>
    <property type="match status" value="1"/>
</dbReference>
<feature type="binding site" evidence="4">
    <location>
        <position position="115"/>
    </location>
    <ligand>
        <name>substrate</name>
    </ligand>
</feature>
<comment type="similarity">
    <text evidence="4">Belongs to the UbiC family.</text>
</comment>
<dbReference type="SUPFAM" id="SSF64288">
    <property type="entry name" value="Chorismate lyase-like"/>
    <property type="match status" value="1"/>
</dbReference>
<reference evidence="5 6" key="1">
    <citation type="submission" date="2022-02" db="EMBL/GenBank/DDBJ databases">
        <authorList>
            <person name="Zhuang L."/>
        </authorList>
    </citation>
    <scope>NUCLEOTIDE SEQUENCE [LARGE SCALE GENOMIC DNA]</scope>
    <source>
        <strain evidence="5 6">C32</strain>
    </source>
</reference>
<comment type="caution">
    <text evidence="4">Lacks conserved residue(s) required for the propagation of feature annotation.</text>
</comment>
<keyword evidence="4" id="KW-0670">Pyruvate</keyword>
<keyword evidence="6" id="KW-1185">Reference proteome</keyword>
<dbReference type="HAMAP" id="MF_01632">
    <property type="entry name" value="UbiC"/>
    <property type="match status" value="1"/>
</dbReference>
<dbReference type="Proteomes" id="UP001201549">
    <property type="component" value="Unassembled WGS sequence"/>
</dbReference>
<keyword evidence="1 4" id="KW-0963">Cytoplasm</keyword>
<gene>
    <name evidence="4" type="primary">ubiC</name>
    <name evidence="5" type="ORF">L9G74_12585</name>
</gene>
<comment type="function">
    <text evidence="4">Removes the pyruvyl group from chorismate, with concomitant aromatization of the ring, to provide 4-hydroxybenzoate (4HB) for the ubiquinone pathway.</text>
</comment>
<reference evidence="6" key="2">
    <citation type="submission" date="2023-07" db="EMBL/GenBank/DDBJ databases">
        <title>Shewanella mangrovi sp. nov., an acetaldehyde- degrading bacterium isolated from mangrove sediment.</title>
        <authorList>
            <person name="Liu Y."/>
        </authorList>
    </citation>
    <scope>NUCLEOTIDE SEQUENCE [LARGE SCALE GENOMIC DNA]</scope>
    <source>
        <strain evidence="6">C32</strain>
    </source>
</reference>
<dbReference type="PANTHER" id="PTHR38683">
    <property type="entry name" value="CHORISMATE PYRUVATE-LYASE"/>
    <property type="match status" value="1"/>
</dbReference>
<evidence type="ECO:0000256" key="2">
    <source>
        <dbReference type="ARBA" id="ARBA00022688"/>
    </source>
</evidence>
<evidence type="ECO:0000256" key="1">
    <source>
        <dbReference type="ARBA" id="ARBA00022490"/>
    </source>
</evidence>
<keyword evidence="2 4" id="KW-0831">Ubiquinone biosynthesis</keyword>
<keyword evidence="3 4" id="KW-0456">Lyase</keyword>
<accession>A0ABT2FLS5</accession>
<dbReference type="RefSeq" id="WP_238896764.1">
    <property type="nucleotide sequence ID" value="NZ_JAKOGG010000008.1"/>
</dbReference>
<dbReference type="InterPro" id="IPR007440">
    <property type="entry name" value="Chorismate--pyruvate_lyase"/>
</dbReference>
<proteinExistence type="inferred from homology"/>
<dbReference type="GO" id="GO:0008813">
    <property type="term" value="F:chorismate lyase activity"/>
    <property type="evidence" value="ECO:0007669"/>
    <property type="project" value="UniProtKB-EC"/>
</dbReference>
<comment type="catalytic activity">
    <reaction evidence="4">
        <text>chorismate = 4-hydroxybenzoate + pyruvate</text>
        <dbReference type="Rhea" id="RHEA:16505"/>
        <dbReference type="ChEBI" id="CHEBI:15361"/>
        <dbReference type="ChEBI" id="CHEBI:17879"/>
        <dbReference type="ChEBI" id="CHEBI:29748"/>
        <dbReference type="EC" id="4.1.3.40"/>
    </reaction>
</comment>
<name>A0ABT2FLS5_9GAMM</name>
<dbReference type="EC" id="4.1.3.40" evidence="4"/>
<dbReference type="InterPro" id="IPR028978">
    <property type="entry name" value="Chorismate_lyase_/UTRA_dom_sf"/>
</dbReference>
<comment type="caution">
    <text evidence="5">The sequence shown here is derived from an EMBL/GenBank/DDBJ whole genome shotgun (WGS) entry which is preliminary data.</text>
</comment>
<evidence type="ECO:0000313" key="5">
    <source>
        <dbReference type="EMBL" id="MCS4557283.1"/>
    </source>
</evidence>
<evidence type="ECO:0000256" key="4">
    <source>
        <dbReference type="HAMAP-Rule" id="MF_01632"/>
    </source>
</evidence>
<protein>
    <recommendedName>
        <fullName evidence="4">Probable chorismate pyruvate-lyase</fullName>
        <shortName evidence="4">CL</shortName>
        <shortName evidence="4">CPL</shortName>
        <ecNumber evidence="4">4.1.3.40</ecNumber>
    </recommendedName>
</protein>
<comment type="subcellular location">
    <subcellularLocation>
        <location evidence="4">Cytoplasm</location>
    </subcellularLocation>
</comment>